<evidence type="ECO:0000313" key="7">
    <source>
        <dbReference type="EMBL" id="KAJ8611425.1"/>
    </source>
</evidence>
<dbReference type="EMBL" id="JAQMWT010000075">
    <property type="protein sequence ID" value="KAJ8611425.1"/>
    <property type="molecule type" value="Genomic_DNA"/>
</dbReference>
<keyword evidence="8" id="KW-1185">Reference proteome</keyword>
<organism evidence="7 8">
    <name type="scientific">Chrysophaeum taylorii</name>
    <dbReference type="NCBI Taxonomy" id="2483200"/>
    <lineage>
        <taxon>Eukaryota</taxon>
        <taxon>Sar</taxon>
        <taxon>Stramenopiles</taxon>
        <taxon>Ochrophyta</taxon>
        <taxon>Pelagophyceae</taxon>
        <taxon>Pelagomonadales</taxon>
        <taxon>Pelagomonadaceae</taxon>
        <taxon>Chrysophaeum</taxon>
    </lineage>
</organism>
<dbReference type="InterPro" id="IPR050079">
    <property type="entry name" value="DEAD_box_RNA_helicase"/>
</dbReference>
<dbReference type="InterPro" id="IPR001650">
    <property type="entry name" value="Helicase_C-like"/>
</dbReference>
<gene>
    <name evidence="7" type="ORF">CTAYLR_009006</name>
</gene>
<dbReference type="AlphaFoldDB" id="A0AAD7ULX7"/>
<dbReference type="Gene3D" id="3.40.50.300">
    <property type="entry name" value="P-loop containing nucleotide triphosphate hydrolases"/>
    <property type="match status" value="2"/>
</dbReference>
<evidence type="ECO:0000259" key="6">
    <source>
        <dbReference type="PROSITE" id="PS51194"/>
    </source>
</evidence>
<reference evidence="7" key="1">
    <citation type="submission" date="2023-01" db="EMBL/GenBank/DDBJ databases">
        <title>Metagenome sequencing of chrysophaentin producing Chrysophaeum taylorii.</title>
        <authorList>
            <person name="Davison J."/>
            <person name="Bewley C."/>
        </authorList>
    </citation>
    <scope>NUCLEOTIDE SEQUENCE</scope>
    <source>
        <strain evidence="7">NIES-1699</strain>
    </source>
</reference>
<dbReference type="SUPFAM" id="SSF52540">
    <property type="entry name" value="P-loop containing nucleoside triphosphate hydrolases"/>
    <property type="match status" value="1"/>
</dbReference>
<dbReference type="SMART" id="SM00490">
    <property type="entry name" value="HELICc"/>
    <property type="match status" value="1"/>
</dbReference>
<dbReference type="GO" id="GO:0005524">
    <property type="term" value="F:ATP binding"/>
    <property type="evidence" value="ECO:0007669"/>
    <property type="project" value="UniProtKB-KW"/>
</dbReference>
<dbReference type="SMART" id="SM00487">
    <property type="entry name" value="DEXDc"/>
    <property type="match status" value="1"/>
</dbReference>
<dbReference type="InterPro" id="IPR027417">
    <property type="entry name" value="P-loop_NTPase"/>
</dbReference>
<keyword evidence="2" id="KW-0378">Hydrolase</keyword>
<keyword evidence="3" id="KW-0347">Helicase</keyword>
<dbReference type="CDD" id="cd18787">
    <property type="entry name" value="SF2_C_DEAD"/>
    <property type="match status" value="1"/>
</dbReference>
<comment type="caution">
    <text evidence="7">The sequence shown here is derived from an EMBL/GenBank/DDBJ whole genome shotgun (WGS) entry which is preliminary data.</text>
</comment>
<feature type="domain" description="Helicase ATP-binding" evidence="5">
    <location>
        <begin position="67"/>
        <end position="230"/>
    </location>
</feature>
<accession>A0AAD7ULX7</accession>
<evidence type="ECO:0000256" key="1">
    <source>
        <dbReference type="ARBA" id="ARBA00022741"/>
    </source>
</evidence>
<proteinExistence type="predicted"/>
<dbReference type="GO" id="GO:0003724">
    <property type="term" value="F:RNA helicase activity"/>
    <property type="evidence" value="ECO:0007669"/>
    <property type="project" value="TreeGrafter"/>
</dbReference>
<evidence type="ECO:0000256" key="3">
    <source>
        <dbReference type="ARBA" id="ARBA00022806"/>
    </source>
</evidence>
<evidence type="ECO:0000259" key="5">
    <source>
        <dbReference type="PROSITE" id="PS51192"/>
    </source>
</evidence>
<dbReference type="PROSITE" id="PS50152">
    <property type="entry name" value="25A_SYNTH_3"/>
    <property type="match status" value="1"/>
</dbReference>
<keyword evidence="4" id="KW-0067">ATP-binding</keyword>
<dbReference type="PANTHER" id="PTHR47959">
    <property type="entry name" value="ATP-DEPENDENT RNA HELICASE RHLE-RELATED"/>
    <property type="match status" value="1"/>
</dbReference>
<dbReference type="GO" id="GO:0016787">
    <property type="term" value="F:hydrolase activity"/>
    <property type="evidence" value="ECO:0007669"/>
    <property type="project" value="UniProtKB-KW"/>
</dbReference>
<evidence type="ECO:0000313" key="8">
    <source>
        <dbReference type="Proteomes" id="UP001230188"/>
    </source>
</evidence>
<protein>
    <submittedName>
        <fullName evidence="7">Uncharacterized protein</fullName>
    </submittedName>
</protein>
<dbReference type="InterPro" id="IPR011545">
    <property type="entry name" value="DEAD/DEAH_box_helicase_dom"/>
</dbReference>
<dbReference type="PANTHER" id="PTHR47959:SF1">
    <property type="entry name" value="ATP-DEPENDENT RNA HELICASE DBPA"/>
    <property type="match status" value="1"/>
</dbReference>
<dbReference type="Proteomes" id="UP001230188">
    <property type="component" value="Unassembled WGS sequence"/>
</dbReference>
<dbReference type="PROSITE" id="PS51194">
    <property type="entry name" value="HELICASE_CTER"/>
    <property type="match status" value="1"/>
</dbReference>
<dbReference type="InterPro" id="IPR044742">
    <property type="entry name" value="DEAD/DEAH_RhlB"/>
</dbReference>
<dbReference type="GO" id="GO:0005829">
    <property type="term" value="C:cytosol"/>
    <property type="evidence" value="ECO:0007669"/>
    <property type="project" value="TreeGrafter"/>
</dbReference>
<dbReference type="GO" id="GO:0003676">
    <property type="term" value="F:nucleic acid binding"/>
    <property type="evidence" value="ECO:0007669"/>
    <property type="project" value="InterPro"/>
</dbReference>
<sequence>MALLGPLVVASGRRRAWVAPRVQTRRLSMRMASEDGVTWADLGLREDICRAAERVWAKPNLVQRASIGAVLRGEDVVIGAETGSGKTLSYLLPAIERIEPTENRRYPSVLVLVPNRELGVQLQRVARQLGADTTPPYGRGAKFSLGARHGGGVSLWPFRRGECPDVLVTTPSFMVNFDKDLQIWDSLRLVVLDEADALLDGGSKKMLDRILVALKRVDRARERLLETETPRCQRCVVAATLPTYGLKSVANLVDSHFDSATRVSGNDGAPLPMHAPVPTLRQTFLRVDGTLDEKLEAILGLVVSDERTMLFANTASAAQRASDFLEERGVRAAPYHKNVPPDARLKSLDQFALGHIDVLCCTDLAARGLDLPDVDHIVQLEFALDVVSHLHRVGRAARAGAQGRATNIYDAANLDLVAAISEDGSVEQGFSRRRGFRQKIKKQAKKEEKTTSI</sequence>
<dbReference type="Pfam" id="PF00271">
    <property type="entry name" value="Helicase_C"/>
    <property type="match status" value="1"/>
</dbReference>
<evidence type="ECO:0000256" key="4">
    <source>
        <dbReference type="ARBA" id="ARBA00022840"/>
    </source>
</evidence>
<dbReference type="Pfam" id="PF00270">
    <property type="entry name" value="DEAD"/>
    <property type="match status" value="1"/>
</dbReference>
<evidence type="ECO:0000256" key="2">
    <source>
        <dbReference type="ARBA" id="ARBA00022801"/>
    </source>
</evidence>
<keyword evidence="1" id="KW-0547">Nucleotide-binding</keyword>
<dbReference type="PROSITE" id="PS51192">
    <property type="entry name" value="HELICASE_ATP_BIND_1"/>
    <property type="match status" value="1"/>
</dbReference>
<feature type="domain" description="Helicase C-terminal" evidence="6">
    <location>
        <begin position="294"/>
        <end position="452"/>
    </location>
</feature>
<dbReference type="InterPro" id="IPR014001">
    <property type="entry name" value="Helicase_ATP-bd"/>
</dbReference>
<name>A0AAD7ULX7_9STRA</name>
<dbReference type="CDD" id="cd00268">
    <property type="entry name" value="DEADc"/>
    <property type="match status" value="1"/>
</dbReference>